<keyword evidence="3" id="KW-1133">Transmembrane helix</keyword>
<reference evidence="4" key="1">
    <citation type="submission" date="2021-02" db="EMBL/GenBank/DDBJ databases">
        <title>Psilocybe cubensis genome.</title>
        <authorList>
            <person name="Mckernan K.J."/>
            <person name="Crawford S."/>
            <person name="Trippe A."/>
            <person name="Kane L.T."/>
            <person name="Mclaughlin S."/>
        </authorList>
    </citation>
    <scope>NUCLEOTIDE SEQUENCE [LARGE SCALE GENOMIC DNA]</scope>
    <source>
        <strain evidence="4">MGC-MH-2018</strain>
    </source>
</reference>
<organism evidence="4">
    <name type="scientific">Psilocybe cubensis</name>
    <name type="common">Psychedelic mushroom</name>
    <name type="synonym">Stropharia cubensis</name>
    <dbReference type="NCBI Taxonomy" id="181762"/>
    <lineage>
        <taxon>Eukaryota</taxon>
        <taxon>Fungi</taxon>
        <taxon>Dikarya</taxon>
        <taxon>Basidiomycota</taxon>
        <taxon>Agaricomycotina</taxon>
        <taxon>Agaricomycetes</taxon>
        <taxon>Agaricomycetidae</taxon>
        <taxon>Agaricales</taxon>
        <taxon>Agaricineae</taxon>
        <taxon>Strophariaceae</taxon>
        <taxon>Psilocybe</taxon>
    </lineage>
</organism>
<gene>
    <name evidence="4" type="ORF">JR316_010786</name>
</gene>
<feature type="transmembrane region" description="Helical" evidence="3">
    <location>
        <begin position="60"/>
        <end position="82"/>
    </location>
</feature>
<dbReference type="EMBL" id="JAFIQS010000012">
    <property type="protein sequence ID" value="KAG5164280.1"/>
    <property type="molecule type" value="Genomic_DNA"/>
</dbReference>
<protein>
    <submittedName>
        <fullName evidence="4">Uncharacterized protein</fullName>
    </submittedName>
</protein>
<dbReference type="AlphaFoldDB" id="A0A8H7XRB6"/>
<sequence length="175" mass="19253">MPTLTPPSVPGFNPPPGFPTLPSFPSLESGLWPPFSLPTSGISISSNQARGQHRASLKTILISVGVTVVAILGFLVILGVYCKRRKRQHLEHDEHKAHPFTESPSITRQLSQPPDSFEAAQKYIDVLEDRIERMRREAASEMTTAESLVGPTMILQRPAVGEPERVAPPPQYEPI</sequence>
<proteinExistence type="predicted"/>
<name>A0A8H7XRB6_PSICU</name>
<feature type="compositionally biased region" description="Polar residues" evidence="2">
    <location>
        <begin position="102"/>
        <end position="114"/>
    </location>
</feature>
<evidence type="ECO:0000313" key="4">
    <source>
        <dbReference type="EMBL" id="KAG5164280.1"/>
    </source>
</evidence>
<keyword evidence="3" id="KW-0472">Membrane</keyword>
<dbReference type="OrthoDB" id="10688255at2759"/>
<comment type="caution">
    <text evidence="4">The sequence shown here is derived from an EMBL/GenBank/DDBJ whole genome shotgun (WGS) entry which is preliminary data.</text>
</comment>
<evidence type="ECO:0000256" key="1">
    <source>
        <dbReference type="SAM" id="Coils"/>
    </source>
</evidence>
<feature type="compositionally biased region" description="Basic and acidic residues" evidence="2">
    <location>
        <begin position="90"/>
        <end position="99"/>
    </location>
</feature>
<evidence type="ECO:0000256" key="3">
    <source>
        <dbReference type="SAM" id="Phobius"/>
    </source>
</evidence>
<feature type="region of interest" description="Disordered" evidence="2">
    <location>
        <begin position="89"/>
        <end position="114"/>
    </location>
</feature>
<keyword evidence="1" id="KW-0175">Coiled coil</keyword>
<accession>A0A8H7XRB6</accession>
<evidence type="ECO:0000256" key="2">
    <source>
        <dbReference type="SAM" id="MobiDB-lite"/>
    </source>
</evidence>
<keyword evidence="3" id="KW-0812">Transmembrane</keyword>
<feature type="coiled-coil region" evidence="1">
    <location>
        <begin position="117"/>
        <end position="144"/>
    </location>
</feature>